<dbReference type="InterPro" id="IPR036866">
    <property type="entry name" value="RibonucZ/Hydroxyglut_hydro"/>
</dbReference>
<evidence type="ECO:0000313" key="2">
    <source>
        <dbReference type="EMBL" id="ROQ89569.1"/>
    </source>
</evidence>
<evidence type="ECO:0000259" key="1">
    <source>
        <dbReference type="SMART" id="SM00849"/>
    </source>
</evidence>
<comment type="caution">
    <text evidence="2">The sequence shown here is derived from an EMBL/GenBank/DDBJ whole genome shotgun (WGS) entry which is preliminary data.</text>
</comment>
<keyword evidence="2" id="KW-0378">Hydrolase</keyword>
<reference evidence="2 3" key="1">
    <citation type="submission" date="2018-11" db="EMBL/GenBank/DDBJ databases">
        <title>Genomic Encyclopedia of Type Strains, Phase IV (KMG-IV): sequencing the most valuable type-strain genomes for metagenomic binning, comparative biology and taxonomic classification.</title>
        <authorList>
            <person name="Goeker M."/>
        </authorList>
    </citation>
    <scope>NUCLEOTIDE SEQUENCE [LARGE SCALE GENOMIC DNA]</scope>
    <source>
        <strain evidence="2 3">DSM 22027</strain>
    </source>
</reference>
<sequence length="277" mass="30360">MKTFEKEDPRLEGIGWVPDSGPCSGVYVLARGRVLIDAGNMMGLVDHLEEMAPLDSLAHILLTHTHFDHVGGMAEIYQRTAPDVFVHAVAREYARLLRSPFPEFFQALEDAGKIHRVHDGQEIEGTGLKALHAPGHTAGDLCFYHEEAQALFSGDAVLPFRLRFSAILSKPDDLCGGRLQDKVKSLRRLLGLPVKHLFPGHGEPVLHTGANQIKIALVTLYQTLYENPPEKAWLLMAQDLADIGQPEEAAECLKKARALAPASQDVARVSELLGLSA</sequence>
<dbReference type="EMBL" id="RJVA01000017">
    <property type="protein sequence ID" value="ROQ89569.1"/>
    <property type="molecule type" value="Genomic_DNA"/>
</dbReference>
<keyword evidence="3" id="KW-1185">Reference proteome</keyword>
<dbReference type="Pfam" id="PF00753">
    <property type="entry name" value="Lactamase_B"/>
    <property type="match status" value="1"/>
</dbReference>
<gene>
    <name evidence="2" type="ORF">EDC27_3105</name>
</gene>
<dbReference type="AlphaFoldDB" id="A0A3N1UJM3"/>
<name>A0A3N1UJM3_9BACT</name>
<dbReference type="Proteomes" id="UP000276223">
    <property type="component" value="Unassembled WGS sequence"/>
</dbReference>
<accession>A0A3N1UJM3</accession>
<feature type="domain" description="Metallo-beta-lactamase" evidence="1">
    <location>
        <begin position="22"/>
        <end position="201"/>
    </location>
</feature>
<dbReference type="SUPFAM" id="SSF56281">
    <property type="entry name" value="Metallo-hydrolase/oxidoreductase"/>
    <property type="match status" value="1"/>
</dbReference>
<dbReference type="RefSeq" id="WP_123291542.1">
    <property type="nucleotide sequence ID" value="NZ_RJVA01000017.1"/>
</dbReference>
<protein>
    <submittedName>
        <fullName evidence="2">Glyoxylase-like metal-dependent hydrolase (Beta-lactamase superfamily II)</fullName>
    </submittedName>
</protein>
<dbReference type="InterPro" id="IPR050662">
    <property type="entry name" value="Sec-metab_biosynth-thioest"/>
</dbReference>
<evidence type="ECO:0000313" key="3">
    <source>
        <dbReference type="Proteomes" id="UP000276223"/>
    </source>
</evidence>
<dbReference type="SMART" id="SM00849">
    <property type="entry name" value="Lactamase_B"/>
    <property type="match status" value="1"/>
</dbReference>
<dbReference type="Gene3D" id="3.60.15.10">
    <property type="entry name" value="Ribonuclease Z/Hydroxyacylglutathione hydrolase-like"/>
    <property type="match status" value="1"/>
</dbReference>
<dbReference type="InterPro" id="IPR001279">
    <property type="entry name" value="Metallo-B-lactamas"/>
</dbReference>
<dbReference type="OrthoDB" id="9802248at2"/>
<organism evidence="2 3">
    <name type="scientific">Desulfosoma caldarium</name>
    <dbReference type="NCBI Taxonomy" id="610254"/>
    <lineage>
        <taxon>Bacteria</taxon>
        <taxon>Pseudomonadati</taxon>
        <taxon>Thermodesulfobacteriota</taxon>
        <taxon>Syntrophobacteria</taxon>
        <taxon>Syntrophobacterales</taxon>
        <taxon>Syntrophobacteraceae</taxon>
        <taxon>Desulfosoma</taxon>
    </lineage>
</organism>
<dbReference type="PANTHER" id="PTHR23131">
    <property type="entry name" value="ENDORIBONUCLEASE LACTB2"/>
    <property type="match status" value="1"/>
</dbReference>
<dbReference type="PANTHER" id="PTHR23131:SF0">
    <property type="entry name" value="ENDORIBONUCLEASE LACTB2"/>
    <property type="match status" value="1"/>
</dbReference>
<dbReference type="GO" id="GO:0016787">
    <property type="term" value="F:hydrolase activity"/>
    <property type="evidence" value="ECO:0007669"/>
    <property type="project" value="UniProtKB-KW"/>
</dbReference>
<proteinExistence type="predicted"/>